<gene>
    <name evidence="2" type="ORF">M0R88_00170</name>
</gene>
<accession>A0A8U0IIL5</accession>
<dbReference type="RefSeq" id="WP_248654946.1">
    <property type="nucleotide sequence ID" value="NZ_CP096658.1"/>
</dbReference>
<dbReference type="GeneID" id="72188223"/>
<dbReference type="AlphaFoldDB" id="A0A8U0IIL5"/>
<feature type="region of interest" description="Disordered" evidence="1">
    <location>
        <begin position="1"/>
        <end position="28"/>
    </location>
</feature>
<reference evidence="2" key="1">
    <citation type="submission" date="2022-04" db="EMBL/GenBank/DDBJ databases">
        <title>Diverse halophilic archaea isolated from saline environments.</title>
        <authorList>
            <person name="Cui H.-L."/>
        </authorList>
    </citation>
    <scope>NUCLEOTIDE SEQUENCE</scope>
    <source>
        <strain evidence="2">XZYJT40</strain>
    </source>
</reference>
<sequence>MRENTPDIGVEVRNVERKRGPDDEQYEEVEVAVPVTNPQSDSRDSYVADGALVGQIPVTNADTPCADERLDAAVVTVLEERVTAYYPRDGERAVPALVWEAATDDWRCESVETDGEFDVESDTRDDGEAVLWEREE</sequence>
<protein>
    <submittedName>
        <fullName evidence="2">Uncharacterized protein</fullName>
    </submittedName>
</protein>
<proteinExistence type="predicted"/>
<evidence type="ECO:0000313" key="3">
    <source>
        <dbReference type="Proteomes" id="UP000830434"/>
    </source>
</evidence>
<feature type="region of interest" description="Disordered" evidence="1">
    <location>
        <begin position="113"/>
        <end position="136"/>
    </location>
</feature>
<evidence type="ECO:0000313" key="2">
    <source>
        <dbReference type="EMBL" id="UPW00535.1"/>
    </source>
</evidence>
<dbReference type="Proteomes" id="UP000830434">
    <property type="component" value="Chromosome"/>
</dbReference>
<evidence type="ECO:0000256" key="1">
    <source>
        <dbReference type="SAM" id="MobiDB-lite"/>
    </source>
</evidence>
<dbReference type="KEGG" id="haxz:M0R88_00170"/>
<feature type="compositionally biased region" description="Basic and acidic residues" evidence="1">
    <location>
        <begin position="13"/>
        <end position="22"/>
    </location>
</feature>
<keyword evidence="3" id="KW-1185">Reference proteome</keyword>
<name>A0A8U0IIL5_9EURY</name>
<organism evidence="2 3">
    <name type="scientific">Halorussus gelatinilyticus</name>
    <dbReference type="NCBI Taxonomy" id="2937524"/>
    <lineage>
        <taxon>Archaea</taxon>
        <taxon>Methanobacteriati</taxon>
        <taxon>Methanobacteriota</taxon>
        <taxon>Stenosarchaea group</taxon>
        <taxon>Halobacteria</taxon>
        <taxon>Halobacteriales</taxon>
        <taxon>Haladaptataceae</taxon>
        <taxon>Halorussus</taxon>
    </lineage>
</organism>
<dbReference type="EMBL" id="CP096658">
    <property type="protein sequence ID" value="UPW00535.1"/>
    <property type="molecule type" value="Genomic_DNA"/>
</dbReference>
<feature type="compositionally biased region" description="Basic and acidic residues" evidence="1">
    <location>
        <begin position="121"/>
        <end position="136"/>
    </location>
</feature>